<dbReference type="InterPro" id="IPR003787">
    <property type="entry name" value="Sulphur_relay_DsrE/F-like"/>
</dbReference>
<protein>
    <submittedName>
        <fullName evidence="2">Signal peptide protein</fullName>
    </submittedName>
</protein>
<keyword evidence="3" id="KW-1185">Reference proteome</keyword>
<proteinExistence type="predicted"/>
<dbReference type="EMBL" id="CABPRZ010000021">
    <property type="protein sequence ID" value="VVE42397.1"/>
    <property type="molecule type" value="Genomic_DNA"/>
</dbReference>
<dbReference type="Pfam" id="PF02635">
    <property type="entry name" value="DsrE"/>
    <property type="match status" value="1"/>
</dbReference>
<dbReference type="PANTHER" id="PTHR37691:SF1">
    <property type="entry name" value="BLR3518 PROTEIN"/>
    <property type="match status" value="1"/>
</dbReference>
<keyword evidence="1" id="KW-0732">Signal</keyword>
<dbReference type="PANTHER" id="PTHR37691">
    <property type="entry name" value="BLR3518 PROTEIN"/>
    <property type="match status" value="1"/>
</dbReference>
<dbReference type="InterPro" id="IPR027396">
    <property type="entry name" value="DsrEFH-like"/>
</dbReference>
<dbReference type="Gene3D" id="3.40.1260.10">
    <property type="entry name" value="DsrEFH-like"/>
    <property type="match status" value="1"/>
</dbReference>
<reference evidence="2 3" key="1">
    <citation type="submission" date="2019-08" db="EMBL/GenBank/DDBJ databases">
        <authorList>
            <person name="Peeters C."/>
        </authorList>
    </citation>
    <scope>NUCLEOTIDE SEQUENCE [LARGE SCALE GENOMIC DNA]</scope>
    <source>
        <strain evidence="2 3">LMG 30175</strain>
    </source>
</reference>
<evidence type="ECO:0000313" key="3">
    <source>
        <dbReference type="Proteomes" id="UP000414233"/>
    </source>
</evidence>
<gene>
    <name evidence="2" type="ORF">PTE30175_04128</name>
</gene>
<evidence type="ECO:0000256" key="1">
    <source>
        <dbReference type="SAM" id="SignalP"/>
    </source>
</evidence>
<organism evidence="2 3">
    <name type="scientific">Pandoraea terrae</name>
    <dbReference type="NCBI Taxonomy" id="1537710"/>
    <lineage>
        <taxon>Bacteria</taxon>
        <taxon>Pseudomonadati</taxon>
        <taxon>Pseudomonadota</taxon>
        <taxon>Betaproteobacteria</taxon>
        <taxon>Burkholderiales</taxon>
        <taxon>Burkholderiaceae</taxon>
        <taxon>Pandoraea</taxon>
    </lineage>
</organism>
<dbReference type="RefSeq" id="WP_191629156.1">
    <property type="nucleotide sequence ID" value="NZ_CABPRZ010000021.1"/>
</dbReference>
<sequence length="149" mass="16170">MGDFFKIFRAALIGCLVILAVPASQSAAGLSNKQVKVVYHLSEGIDQAASALHKIRNHLDVDPNAKITVVAVDYGVDFLLEGAKDKNNNPFDATVQTLVSRGVDFRVCNNTLIGRNIDRHKVIPEAKIIPAGMPEIARLEAEGYGYIKP</sequence>
<dbReference type="AlphaFoldDB" id="A0A5E4Y1I1"/>
<feature type="chain" id="PRO_5022702250" evidence="1">
    <location>
        <begin position="28"/>
        <end position="149"/>
    </location>
</feature>
<name>A0A5E4Y1I1_9BURK</name>
<accession>A0A5E4Y1I1</accession>
<dbReference type="SUPFAM" id="SSF75169">
    <property type="entry name" value="DsrEFH-like"/>
    <property type="match status" value="1"/>
</dbReference>
<evidence type="ECO:0000313" key="2">
    <source>
        <dbReference type="EMBL" id="VVE42397.1"/>
    </source>
</evidence>
<feature type="signal peptide" evidence="1">
    <location>
        <begin position="1"/>
        <end position="27"/>
    </location>
</feature>
<dbReference type="Proteomes" id="UP000414233">
    <property type="component" value="Unassembled WGS sequence"/>
</dbReference>